<dbReference type="EMBL" id="LLXE01000059">
    <property type="protein sequence ID" value="KUM63972.1"/>
    <property type="molecule type" value="Genomic_DNA"/>
</dbReference>
<sequence length="73" mass="8615">MSHWSHFLHSFFQAAQSQEFLLRRSLAQLYHVRHYIYRSLDYLSITLTYSSPFGLLCNSPVQGQIITNWHISA</sequence>
<dbReference type="Proteomes" id="UP000055045">
    <property type="component" value="Unassembled WGS sequence"/>
</dbReference>
<evidence type="ECO:0000313" key="1">
    <source>
        <dbReference type="EMBL" id="KUM63972.1"/>
    </source>
</evidence>
<accession>A0A101MNU0</accession>
<reference evidence="1 2" key="1">
    <citation type="submission" date="2015-10" db="EMBL/GenBank/DDBJ databases">
        <title>Genome sequencing of Penicillium freii.</title>
        <authorList>
            <person name="Nguyen H.D."/>
            <person name="Visagie C.M."/>
            <person name="Seifert K.A."/>
        </authorList>
    </citation>
    <scope>NUCLEOTIDE SEQUENCE [LARGE SCALE GENOMIC DNA]</scope>
    <source>
        <strain evidence="1 2">DAOM 242723</strain>
    </source>
</reference>
<protein>
    <submittedName>
        <fullName evidence="1">Uncharacterized protein</fullName>
    </submittedName>
</protein>
<dbReference type="AlphaFoldDB" id="A0A101MNU0"/>
<organism evidence="1 2">
    <name type="scientific">Penicillium freii</name>
    <dbReference type="NCBI Taxonomy" id="48697"/>
    <lineage>
        <taxon>Eukaryota</taxon>
        <taxon>Fungi</taxon>
        <taxon>Dikarya</taxon>
        <taxon>Ascomycota</taxon>
        <taxon>Pezizomycotina</taxon>
        <taxon>Eurotiomycetes</taxon>
        <taxon>Eurotiomycetidae</taxon>
        <taxon>Eurotiales</taxon>
        <taxon>Aspergillaceae</taxon>
        <taxon>Penicillium</taxon>
    </lineage>
</organism>
<gene>
    <name evidence="1" type="ORF">ACN42_g3125</name>
</gene>
<name>A0A101MNU0_PENFR</name>
<comment type="caution">
    <text evidence="1">The sequence shown here is derived from an EMBL/GenBank/DDBJ whole genome shotgun (WGS) entry which is preliminary data.</text>
</comment>
<proteinExistence type="predicted"/>
<keyword evidence="2" id="KW-1185">Reference proteome</keyword>
<evidence type="ECO:0000313" key="2">
    <source>
        <dbReference type="Proteomes" id="UP000055045"/>
    </source>
</evidence>